<keyword evidence="4" id="KW-1185">Reference proteome</keyword>
<evidence type="ECO:0000313" key="4">
    <source>
        <dbReference type="Proteomes" id="UP000504611"/>
    </source>
</evidence>
<accession>A0A6I9PK14</accession>
<dbReference type="GeneID" id="104961891"/>
<organism evidence="4 5">
    <name type="scientific">Notothenia coriiceps</name>
    <name type="common">black rockcod</name>
    <dbReference type="NCBI Taxonomy" id="8208"/>
    <lineage>
        <taxon>Eukaryota</taxon>
        <taxon>Metazoa</taxon>
        <taxon>Chordata</taxon>
        <taxon>Craniata</taxon>
        <taxon>Vertebrata</taxon>
        <taxon>Euteleostomi</taxon>
        <taxon>Actinopterygii</taxon>
        <taxon>Neopterygii</taxon>
        <taxon>Teleostei</taxon>
        <taxon>Neoteleostei</taxon>
        <taxon>Acanthomorphata</taxon>
        <taxon>Eupercaria</taxon>
        <taxon>Perciformes</taxon>
        <taxon>Notothenioidei</taxon>
        <taxon>Nototheniidae</taxon>
        <taxon>Notothenia</taxon>
    </lineage>
</organism>
<dbReference type="InterPro" id="IPR013783">
    <property type="entry name" value="Ig-like_fold"/>
</dbReference>
<feature type="region of interest" description="Disordered" evidence="1">
    <location>
        <begin position="171"/>
        <end position="232"/>
    </location>
</feature>
<feature type="chain" id="PRO_5026701286" evidence="3">
    <location>
        <begin position="18"/>
        <end position="239"/>
    </location>
</feature>
<proteinExistence type="predicted"/>
<keyword evidence="2" id="KW-0812">Transmembrane</keyword>
<feature type="compositionally biased region" description="Basic and acidic residues" evidence="1">
    <location>
        <begin position="212"/>
        <end position="231"/>
    </location>
</feature>
<feature type="transmembrane region" description="Helical" evidence="2">
    <location>
        <begin position="141"/>
        <end position="160"/>
    </location>
</feature>
<keyword evidence="2" id="KW-0472">Membrane</keyword>
<gene>
    <name evidence="5" type="primary">LOC104961891</name>
</gene>
<feature type="compositionally biased region" description="Polar residues" evidence="1">
    <location>
        <begin position="196"/>
        <end position="211"/>
    </location>
</feature>
<evidence type="ECO:0000256" key="1">
    <source>
        <dbReference type="SAM" id="MobiDB-lite"/>
    </source>
</evidence>
<dbReference type="Gene3D" id="2.60.40.10">
    <property type="entry name" value="Immunoglobulins"/>
    <property type="match status" value="1"/>
</dbReference>
<keyword evidence="3" id="KW-0732">Signal</keyword>
<dbReference type="InterPro" id="IPR036179">
    <property type="entry name" value="Ig-like_dom_sf"/>
</dbReference>
<dbReference type="Proteomes" id="UP000504611">
    <property type="component" value="Unplaced"/>
</dbReference>
<dbReference type="SUPFAM" id="SSF48726">
    <property type="entry name" value="Immunoglobulin"/>
    <property type="match status" value="1"/>
</dbReference>
<dbReference type="AlphaFoldDB" id="A0A6I9PK14"/>
<dbReference type="OrthoDB" id="8960680at2759"/>
<evidence type="ECO:0000256" key="3">
    <source>
        <dbReference type="SAM" id="SignalP"/>
    </source>
</evidence>
<protein>
    <submittedName>
        <fullName evidence="5">Uncharacterized protein isoform X2</fullName>
    </submittedName>
</protein>
<sequence>MDGLTLFYSLILPLCFGSEVTIMKTIGREPDVTEICVNTTLSAITMIVCKIRTERSEECLLLFEPIEGFVQPCDSRFSLKTENQTVFLHLMNLTPVDSGKHTCECSHNGGTDIMHLNITVEDVYLEDVDGIIFPQIQIPGILIGAAVFIIITAVTIWCVCRRIHQGVCSRSATSGSSVCENPGNLDGDDPDDPYTALQQPDSDLYQSVSNSADRETGALESQKKHGRETDASCKLYANM</sequence>
<keyword evidence="2" id="KW-1133">Transmembrane helix</keyword>
<name>A0A6I9PK14_9TELE</name>
<evidence type="ECO:0000256" key="2">
    <source>
        <dbReference type="SAM" id="Phobius"/>
    </source>
</evidence>
<evidence type="ECO:0000313" key="5">
    <source>
        <dbReference type="RefSeq" id="XP_010788552.1"/>
    </source>
</evidence>
<feature type="signal peptide" evidence="3">
    <location>
        <begin position="1"/>
        <end position="17"/>
    </location>
</feature>
<dbReference type="RefSeq" id="XP_010788552.1">
    <property type="nucleotide sequence ID" value="XM_010790250.1"/>
</dbReference>
<reference evidence="5" key="1">
    <citation type="submission" date="2025-08" db="UniProtKB">
        <authorList>
            <consortium name="RefSeq"/>
        </authorList>
    </citation>
    <scope>IDENTIFICATION</scope>
    <source>
        <tissue evidence="5">Muscle</tissue>
    </source>
</reference>